<feature type="transmembrane region" description="Helical" evidence="6">
    <location>
        <begin position="497"/>
        <end position="517"/>
    </location>
</feature>
<feature type="transmembrane region" description="Helical" evidence="6">
    <location>
        <begin position="350"/>
        <end position="367"/>
    </location>
</feature>
<feature type="transmembrane region" description="Helical" evidence="6">
    <location>
        <begin position="429"/>
        <end position="458"/>
    </location>
</feature>
<dbReference type="PANTHER" id="PTHR30619">
    <property type="entry name" value="DNA INTERNALIZATION/COMPETENCE PROTEIN COMEC/REC2"/>
    <property type="match status" value="1"/>
</dbReference>
<dbReference type="SMART" id="SM00849">
    <property type="entry name" value="Lactamase_B"/>
    <property type="match status" value="1"/>
</dbReference>
<evidence type="ECO:0000256" key="1">
    <source>
        <dbReference type="ARBA" id="ARBA00004651"/>
    </source>
</evidence>
<keyword evidence="4 6" id="KW-1133">Transmembrane helix</keyword>
<proteinExistence type="predicted"/>
<sequence>MTEAPPGRDLRLVVPAAAAWAVAAIAIGIDALPAMAAWATTGVSLALVAVALVDSRRRSVWAAASLALLAIGAVLLSASGAAEVRKPAEFRDAAAQSRQVTVVATVTQTVHRPLGSETASADQNGGIANEITPTAENWRGAAPEPFRATVSRLAVGHNASDSALDERTFSVPVMIFGSVHGGNAAVGDTVRVSGSLIAGEPGDGAAYRIFSADDAEVVERGEGIVSAAAGMRARFLDLVGSLPGDGGSLLPGLAIGDTTLVSDDLDEAMKLSALSHLTAVSGANCAIIVALVMALGARLRWPRGLRIVTAVAVLCGFVVLVTPEPSVLRAAVMALAVLSGRFVGRGAGGLPALALAVFVLLLIDPWLARNLGFTLSVLATAGLLVLAAPLTGVLGRFLPRPIAAVIALPLAAQLACQPVIILLSPSIPVWGVVANILAAPAAPVATVVGLAACIVAGLSPPLAQLIAVLAWVPAAWIAAVATWFAGLPNSQIPWWEGVPGLAACAAVSTCALMAVLVRRRAVRSSAAMALACIAIVTAGSTAGSALRSAATTPQDWQFAACDVGQGDAMVIRSAGEVALIDTGQEPELISACLNRLGVDRIDLLVLTHFDADHVGGAETVLGRVKIVLAGPPDGQRDEALLKRFEQSGSEVLMATRGLAGNLGEHRWTVLWPPRSASPGPGNDASVVTAFTGGPACETCLTSVLLGDLGREAQLRLGALNRAELASLAPVDVVKVAHHGSRDQAATLYEQLDARVGVIGVGAGNDYGHPTADILATLRTLGTASARTDRDGLVLIAFRDGEMVLWRERGG</sequence>
<keyword evidence="5 6" id="KW-0472">Membrane</keyword>
<dbReference type="EMBL" id="QEEX01000001">
    <property type="protein sequence ID" value="PWB96866.1"/>
    <property type="molecule type" value="Genomic_DNA"/>
</dbReference>
<dbReference type="InterPro" id="IPR052159">
    <property type="entry name" value="Competence_DNA_uptake"/>
</dbReference>
<feature type="transmembrane region" description="Helical" evidence="6">
    <location>
        <begin position="35"/>
        <end position="53"/>
    </location>
</feature>
<feature type="transmembrane region" description="Helical" evidence="6">
    <location>
        <begin position="373"/>
        <end position="395"/>
    </location>
</feature>
<evidence type="ECO:0000313" key="9">
    <source>
        <dbReference type="Proteomes" id="UP000244978"/>
    </source>
</evidence>
<dbReference type="InterPro" id="IPR004477">
    <property type="entry name" value="ComEC_N"/>
</dbReference>
<evidence type="ECO:0000256" key="4">
    <source>
        <dbReference type="ARBA" id="ARBA00022989"/>
    </source>
</evidence>
<evidence type="ECO:0000259" key="7">
    <source>
        <dbReference type="SMART" id="SM00849"/>
    </source>
</evidence>
<dbReference type="InterPro" id="IPR036866">
    <property type="entry name" value="RibonucZ/Hydroxyglut_hydro"/>
</dbReference>
<gene>
    <name evidence="8" type="ORF">DF220_02730</name>
</gene>
<dbReference type="SUPFAM" id="SSF56281">
    <property type="entry name" value="Metallo-hydrolase/oxidoreductase"/>
    <property type="match status" value="1"/>
</dbReference>
<feature type="domain" description="Metallo-beta-lactamase" evidence="7">
    <location>
        <begin position="565"/>
        <end position="737"/>
    </location>
</feature>
<dbReference type="Pfam" id="PF03772">
    <property type="entry name" value="Competence"/>
    <property type="match status" value="1"/>
</dbReference>
<feature type="transmembrane region" description="Helical" evidence="6">
    <location>
        <begin position="304"/>
        <end position="321"/>
    </location>
</feature>
<feature type="transmembrane region" description="Helical" evidence="6">
    <location>
        <begin position="60"/>
        <end position="82"/>
    </location>
</feature>
<comment type="caution">
    <text evidence="8">The sequence shown here is derived from an EMBL/GenBank/DDBJ whole genome shotgun (WGS) entry which is preliminary data.</text>
</comment>
<feature type="transmembrane region" description="Helical" evidence="6">
    <location>
        <begin position="277"/>
        <end position="297"/>
    </location>
</feature>
<reference evidence="9" key="1">
    <citation type="submission" date="2018-04" db="EMBL/GenBank/DDBJ databases">
        <authorList>
            <person name="Liu S."/>
            <person name="Wang Z."/>
            <person name="Li J."/>
        </authorList>
    </citation>
    <scope>NUCLEOTIDE SEQUENCE [LARGE SCALE GENOMIC DNA]</scope>
    <source>
        <strain evidence="9">S1194</strain>
    </source>
</reference>
<dbReference type="AlphaFoldDB" id="A0A2U1SZ41"/>
<dbReference type="Gene3D" id="3.60.15.10">
    <property type="entry name" value="Ribonuclease Z/Hydroxyacylglutathione hydrolase-like"/>
    <property type="match status" value="1"/>
</dbReference>
<dbReference type="Proteomes" id="UP000244978">
    <property type="component" value="Unassembled WGS sequence"/>
</dbReference>
<keyword evidence="9" id="KW-1185">Reference proteome</keyword>
<evidence type="ECO:0000256" key="3">
    <source>
        <dbReference type="ARBA" id="ARBA00022692"/>
    </source>
</evidence>
<comment type="subcellular location">
    <subcellularLocation>
        <location evidence="1">Cell membrane</location>
        <topology evidence="1">Multi-pass membrane protein</topology>
    </subcellularLocation>
</comment>
<feature type="transmembrane region" description="Helical" evidence="6">
    <location>
        <begin position="12"/>
        <end position="29"/>
    </location>
</feature>
<protein>
    <submittedName>
        <fullName evidence="8">Competence protein ComEC</fullName>
    </submittedName>
</protein>
<organism evidence="8 9">
    <name type="scientific">Homoserinimonas hongtaonis</name>
    <dbReference type="NCBI Taxonomy" id="2079791"/>
    <lineage>
        <taxon>Bacteria</taxon>
        <taxon>Bacillati</taxon>
        <taxon>Actinomycetota</taxon>
        <taxon>Actinomycetes</taxon>
        <taxon>Micrococcales</taxon>
        <taxon>Microbacteriaceae</taxon>
        <taxon>Homoserinimonas</taxon>
    </lineage>
</organism>
<evidence type="ECO:0000256" key="5">
    <source>
        <dbReference type="ARBA" id="ARBA00023136"/>
    </source>
</evidence>
<dbReference type="InterPro" id="IPR035681">
    <property type="entry name" value="ComA-like_MBL"/>
</dbReference>
<dbReference type="InterPro" id="IPR001279">
    <property type="entry name" value="Metallo-B-lactamas"/>
</dbReference>
<feature type="transmembrane region" description="Helical" evidence="6">
    <location>
        <begin position="327"/>
        <end position="343"/>
    </location>
</feature>
<feature type="transmembrane region" description="Helical" evidence="6">
    <location>
        <begin position="465"/>
        <end position="485"/>
    </location>
</feature>
<dbReference type="CDD" id="cd07731">
    <property type="entry name" value="ComA-like_MBL-fold"/>
    <property type="match status" value="1"/>
</dbReference>
<accession>A0A2U1SZ41</accession>
<keyword evidence="3 6" id="KW-0812">Transmembrane</keyword>
<name>A0A2U1SZ41_9MICO</name>
<evidence type="ECO:0000256" key="6">
    <source>
        <dbReference type="SAM" id="Phobius"/>
    </source>
</evidence>
<feature type="transmembrane region" description="Helical" evidence="6">
    <location>
        <begin position="526"/>
        <end position="546"/>
    </location>
</feature>
<dbReference type="Pfam" id="PF00753">
    <property type="entry name" value="Lactamase_B"/>
    <property type="match status" value="1"/>
</dbReference>
<evidence type="ECO:0000256" key="2">
    <source>
        <dbReference type="ARBA" id="ARBA00022475"/>
    </source>
</evidence>
<feature type="transmembrane region" description="Helical" evidence="6">
    <location>
        <begin position="402"/>
        <end position="423"/>
    </location>
</feature>
<dbReference type="PANTHER" id="PTHR30619:SF1">
    <property type="entry name" value="RECOMBINATION PROTEIN 2"/>
    <property type="match status" value="1"/>
</dbReference>
<dbReference type="NCBIfam" id="TIGR00360">
    <property type="entry name" value="ComEC_N-term"/>
    <property type="match status" value="1"/>
</dbReference>
<dbReference type="GO" id="GO:0005886">
    <property type="term" value="C:plasma membrane"/>
    <property type="evidence" value="ECO:0007669"/>
    <property type="project" value="UniProtKB-SubCell"/>
</dbReference>
<evidence type="ECO:0000313" key="8">
    <source>
        <dbReference type="EMBL" id="PWB96866.1"/>
    </source>
</evidence>
<keyword evidence="2" id="KW-1003">Cell membrane</keyword>